<comment type="similarity">
    <text evidence="1">Belongs to the DegT/DnrJ/EryC1 family.</text>
</comment>
<dbReference type="InterPro" id="IPR015424">
    <property type="entry name" value="PyrdxlP-dep_Trfase"/>
</dbReference>
<dbReference type="RefSeq" id="WP_092907208.1">
    <property type="nucleotide sequence ID" value="NZ_FOZS01000004.1"/>
</dbReference>
<dbReference type="PANTHER" id="PTHR30244:SF34">
    <property type="entry name" value="DTDP-4-AMINO-4,6-DIDEOXYGALACTOSE TRANSAMINASE"/>
    <property type="match status" value="1"/>
</dbReference>
<dbReference type="InterPro" id="IPR000653">
    <property type="entry name" value="DegT/StrS_aminotransferase"/>
</dbReference>
<dbReference type="GO" id="GO:0008483">
    <property type="term" value="F:transaminase activity"/>
    <property type="evidence" value="ECO:0007669"/>
    <property type="project" value="TreeGrafter"/>
</dbReference>
<evidence type="ECO:0000256" key="1">
    <source>
        <dbReference type="RuleBase" id="RU004508"/>
    </source>
</evidence>
<name>A0A1I6U5A1_9EURY</name>
<dbReference type="InterPro" id="IPR015421">
    <property type="entry name" value="PyrdxlP-dep_Trfase_major"/>
</dbReference>
<dbReference type="EMBL" id="FOZS01000004">
    <property type="protein sequence ID" value="SFS96660.1"/>
    <property type="molecule type" value="Genomic_DNA"/>
</dbReference>
<evidence type="ECO:0000313" key="2">
    <source>
        <dbReference type="EMBL" id="SFS96660.1"/>
    </source>
</evidence>
<protein>
    <submittedName>
        <fullName evidence="2">dTDP-4-amino-4,6-dideoxygalactose transaminase</fullName>
    </submittedName>
</protein>
<proteinExistence type="inferred from homology"/>
<dbReference type="OrthoDB" id="358899at2157"/>
<keyword evidence="1" id="KW-0663">Pyridoxal phosphate</keyword>
<dbReference type="SUPFAM" id="SSF53383">
    <property type="entry name" value="PLP-dependent transferases"/>
    <property type="match status" value="1"/>
</dbReference>
<accession>A0A1I6U5A1</accession>
<dbReference type="GO" id="GO:0030170">
    <property type="term" value="F:pyridoxal phosphate binding"/>
    <property type="evidence" value="ECO:0007669"/>
    <property type="project" value="TreeGrafter"/>
</dbReference>
<dbReference type="Gene3D" id="3.40.640.10">
    <property type="entry name" value="Type I PLP-dependent aspartate aminotransferase-like (Major domain)"/>
    <property type="match status" value="1"/>
</dbReference>
<gene>
    <name evidence="2" type="ORF">SAMN04488556_3568</name>
</gene>
<dbReference type="Pfam" id="PF01041">
    <property type="entry name" value="DegT_DnrJ_EryC1"/>
    <property type="match status" value="1"/>
</dbReference>
<dbReference type="GO" id="GO:0000271">
    <property type="term" value="P:polysaccharide biosynthetic process"/>
    <property type="evidence" value="ECO:0007669"/>
    <property type="project" value="TreeGrafter"/>
</dbReference>
<dbReference type="PANTHER" id="PTHR30244">
    <property type="entry name" value="TRANSAMINASE"/>
    <property type="match status" value="1"/>
</dbReference>
<dbReference type="AlphaFoldDB" id="A0A1I6U5A1"/>
<evidence type="ECO:0000313" key="3">
    <source>
        <dbReference type="Proteomes" id="UP000199199"/>
    </source>
</evidence>
<organism evidence="2 3">
    <name type="scientific">Halostagnicola kamekurae</name>
    <dbReference type="NCBI Taxonomy" id="619731"/>
    <lineage>
        <taxon>Archaea</taxon>
        <taxon>Methanobacteriati</taxon>
        <taxon>Methanobacteriota</taxon>
        <taxon>Stenosarchaea group</taxon>
        <taxon>Halobacteria</taxon>
        <taxon>Halobacteriales</taxon>
        <taxon>Natrialbaceae</taxon>
        <taxon>Halostagnicola</taxon>
    </lineage>
</organism>
<reference evidence="3" key="1">
    <citation type="submission" date="2016-10" db="EMBL/GenBank/DDBJ databases">
        <authorList>
            <person name="Varghese N."/>
            <person name="Submissions S."/>
        </authorList>
    </citation>
    <scope>NUCLEOTIDE SEQUENCE [LARGE SCALE GENOMIC DNA]</scope>
    <source>
        <strain evidence="3">DSM 22427</strain>
    </source>
</reference>
<keyword evidence="3" id="KW-1185">Reference proteome</keyword>
<sequence>MISATPSLSLWALSSARPADFESLLEQYVTAYAFYGSGKVALRDGLETVSNAGQNVLLPAYLPDAVAEPIVELGLEPRFYAITETLGPDVDDLRDRIDSDTAAVVSVNYFGFPQSGLETISSITSEYGCYHVDDNAHSPLSMDGDTLLGTVGDIGITSLWKQLPVPNGALLYLNTDTLAESYTPSRYEGVRDRFDATDCRFLLKSIAFELFDRNARLRESIDTLVSGSGVGRVTASPRERYENGKSQLSNLTHRVFVDADPDSIRASRRSNFSAWQRVLETRSDVAPVFDTLPDGICPQVFPVRAGAPTRLLRQLDRVGVDGAHTWPRLSASVENDPTYETSRKLSETTVVLPVHQHIDPTAIEAVGDALSR</sequence>
<dbReference type="Proteomes" id="UP000199199">
    <property type="component" value="Unassembled WGS sequence"/>
</dbReference>